<dbReference type="GO" id="GO:0019076">
    <property type="term" value="P:viral release from host cell"/>
    <property type="evidence" value="ECO:0007669"/>
    <property type="project" value="InterPro"/>
</dbReference>
<evidence type="ECO:0000313" key="2">
    <source>
        <dbReference type="EMBL" id="QPB07965.1"/>
    </source>
</evidence>
<dbReference type="InterPro" id="IPR008987">
    <property type="entry name" value="Baseplate_struct_prot_Gp9/10_N"/>
</dbReference>
<dbReference type="SUPFAM" id="SSF50017">
    <property type="entry name" value="gp9"/>
    <property type="match status" value="1"/>
</dbReference>
<accession>A0A873WIY1</accession>
<proteinExistence type="predicted"/>
<organism evidence="2 3">
    <name type="scientific">Synechococcus phage S-H38</name>
    <dbReference type="NCBI Taxonomy" id="2783673"/>
    <lineage>
        <taxon>Viruses</taxon>
        <taxon>Duplodnaviria</taxon>
        <taxon>Heunggongvirae</taxon>
        <taxon>Uroviricota</taxon>
        <taxon>Caudoviricetes</taxon>
        <taxon>Pantevenvirales</taxon>
        <taxon>Kyanoviridae</taxon>
        <taxon>Yellowseavirus</taxon>
        <taxon>Yellowseavirus thirtyeight</taxon>
    </lineage>
</organism>
<evidence type="ECO:0000259" key="1">
    <source>
        <dbReference type="Pfam" id="PF07880"/>
    </source>
</evidence>
<dbReference type="Proteomes" id="UP000663144">
    <property type="component" value="Segment"/>
</dbReference>
<keyword evidence="3" id="KW-1185">Reference proteome</keyword>
<dbReference type="Pfam" id="PF07880">
    <property type="entry name" value="T4_gp9_10_N"/>
    <property type="match status" value="1"/>
</dbReference>
<evidence type="ECO:0000313" key="3">
    <source>
        <dbReference type="Proteomes" id="UP000663144"/>
    </source>
</evidence>
<dbReference type="RefSeq" id="YP_010670456.1">
    <property type="nucleotide sequence ID" value="NC_070964.1"/>
</dbReference>
<dbReference type="GeneID" id="77946661"/>
<dbReference type="Gene3D" id="1.20.5.960">
    <property type="entry name" value="Bacteriophage t4 gene product 9 (gp9)"/>
    <property type="match status" value="1"/>
</dbReference>
<sequence>MARQTINVGSIANDGTGDTLRSGGQKINSMFLDAYSKLGDGSNILFDIDSASDEEFVLRSNGTAFVPARLSYNDLSDTPTIPASQQPSNWLATEGATQILNKPLLADVATSGSYGDLTGTPTIPAAQVSSDWTATTGVAQILNKPTLGAAATSNSYNDLDNLPSLFSGAYADLTGKPVLATVATSGSWNDLNDKPSIFSGSWNDLADKPSVPSDIQDLANVTITTPTSGQVLKWSGTAWVNDTDQSGGGSGSGLQSRGTFSATTSSLAAGASENLTIIGYKSYGLLNIEVNGAAWVTIYTDTGSRLSDATRAETDDPLPGSGVIAELITTGSSSQIMTPATIGFNNDITPSTNIYLKVVNKAATSAAITVTLTVIQLES</sequence>
<feature type="domain" description="Baseplate structural protein Gp9/Gp10 N-terminal" evidence="1">
    <location>
        <begin position="3"/>
        <end position="42"/>
    </location>
</feature>
<dbReference type="KEGG" id="vg:77946661"/>
<dbReference type="InterPro" id="IPR036240">
    <property type="entry name" value="Gp9-like_sf"/>
</dbReference>
<reference evidence="2" key="1">
    <citation type="submission" date="2020-10" db="EMBL/GenBank/DDBJ databases">
        <title>The Isolation and Genome Sequence of a Novel Cyanophage S-H38 from the Yellow Sea, China.</title>
        <authorList>
            <person name="Jiang T."/>
        </authorList>
    </citation>
    <scope>NUCLEOTIDE SEQUENCE</scope>
</reference>
<name>A0A873WIY1_9CAUD</name>
<dbReference type="EMBL" id="MW117965">
    <property type="protein sequence ID" value="QPB07965.1"/>
    <property type="molecule type" value="Genomic_DNA"/>
</dbReference>
<protein>
    <submittedName>
        <fullName evidence="2">Baseplate wedge subunit and tail pin</fullName>
    </submittedName>
</protein>